<dbReference type="EMBL" id="JAOQIO010000001">
    <property type="protein sequence ID" value="MCU6790593.1"/>
    <property type="molecule type" value="Genomic_DNA"/>
</dbReference>
<dbReference type="PANTHER" id="PTHR43649">
    <property type="entry name" value="ARABINOSE-BINDING PROTEIN-RELATED"/>
    <property type="match status" value="1"/>
</dbReference>
<protein>
    <submittedName>
        <fullName evidence="2">Extracellular solute-binding protein</fullName>
    </submittedName>
</protein>
<gene>
    <name evidence="2" type="ORF">OB236_00495</name>
</gene>
<evidence type="ECO:0000256" key="1">
    <source>
        <dbReference type="SAM" id="SignalP"/>
    </source>
</evidence>
<dbReference type="Gene3D" id="3.40.190.10">
    <property type="entry name" value="Periplasmic binding protein-like II"/>
    <property type="match status" value="2"/>
</dbReference>
<sequence length="535" mass="59993">MQSNKLQSKKKIVLMSCLCITLLGAAACSSNQSGKQANGNTPAAAGGEKAGGKLLAEPITFKVMTVDSSPQIVKDAPVFKHIFDKTNVKIELEPVPSANYDQKAQTLIATNNLPDITRIPNGKPYFNEAAKNGMFLPISDYLDYAPNIKRLMKENKEIGKGEVNGKLYGFPLLGQWKLQLAQAPMIRMDLLKEQNLEVPKTFDDLYKVLKKLKEAYPDKIPFTNREGAANLLTSMGFGMGSGFKIYYDPNVEGGKYVYGPSRPEFKAPLEYLNKLYKEKLLDPDYAVNTVDNMKEKLSSGRALFYYDNNSFGDQFNASLKPVSPKAQFELLLPLKNDLGQTRNIMYKKDWLHHFTINAKIKNPQAAVKFLDWMYSDEGTLITNYGIEGEHFKLEGGKPVIMDSIMKQFANAKDPFRNMQNALGIGFQTFTLNVDEHPMATMSSPDLVRWSEMITTKNGYVSEVAPPPFTDSEIDKLKTILSKVDTIVNQEIDKFVMGARPMSEFDSFAQKLKESGASEIEKIYNEANDRYKKSNP</sequence>
<evidence type="ECO:0000313" key="2">
    <source>
        <dbReference type="EMBL" id="MCU6790593.1"/>
    </source>
</evidence>
<dbReference type="InterPro" id="IPR006059">
    <property type="entry name" value="SBP"/>
</dbReference>
<comment type="caution">
    <text evidence="2">The sequence shown here is derived from an EMBL/GenBank/DDBJ whole genome shotgun (WGS) entry which is preliminary data.</text>
</comment>
<dbReference type="SUPFAM" id="SSF53850">
    <property type="entry name" value="Periplasmic binding protein-like II"/>
    <property type="match status" value="1"/>
</dbReference>
<reference evidence="2 3" key="1">
    <citation type="submission" date="2022-09" db="EMBL/GenBank/DDBJ databases">
        <authorList>
            <person name="Han X.L."/>
            <person name="Wang Q."/>
            <person name="Lu T."/>
        </authorList>
    </citation>
    <scope>NUCLEOTIDE SEQUENCE [LARGE SCALE GENOMIC DNA]</scope>
    <source>
        <strain evidence="2 3">WQ 127069</strain>
    </source>
</reference>
<dbReference type="Pfam" id="PF01547">
    <property type="entry name" value="SBP_bac_1"/>
    <property type="match status" value="1"/>
</dbReference>
<dbReference type="RefSeq" id="WP_262682078.1">
    <property type="nucleotide sequence ID" value="NZ_JAOQIO010000001.1"/>
</dbReference>
<feature type="chain" id="PRO_5045170541" evidence="1">
    <location>
        <begin position="26"/>
        <end position="535"/>
    </location>
</feature>
<dbReference type="Proteomes" id="UP001652445">
    <property type="component" value="Unassembled WGS sequence"/>
</dbReference>
<accession>A0ABT2U7L2</accession>
<feature type="signal peptide" evidence="1">
    <location>
        <begin position="1"/>
        <end position="25"/>
    </location>
</feature>
<name>A0ABT2U7L2_9BACL</name>
<proteinExistence type="predicted"/>
<dbReference type="PROSITE" id="PS51257">
    <property type="entry name" value="PROKAR_LIPOPROTEIN"/>
    <property type="match status" value="1"/>
</dbReference>
<evidence type="ECO:0000313" key="3">
    <source>
        <dbReference type="Proteomes" id="UP001652445"/>
    </source>
</evidence>
<dbReference type="InterPro" id="IPR050490">
    <property type="entry name" value="Bact_solute-bd_prot1"/>
</dbReference>
<keyword evidence="1" id="KW-0732">Signal</keyword>
<keyword evidence="3" id="KW-1185">Reference proteome</keyword>
<dbReference type="PANTHER" id="PTHR43649:SF17">
    <property type="entry name" value="ABC TRANSPORTER SOLUTE BINDING PROTEIN-SUGAR TRANSPORT"/>
    <property type="match status" value="1"/>
</dbReference>
<organism evidence="2 3">
    <name type="scientific">Paenibacillus baimaensis</name>
    <dbReference type="NCBI Taxonomy" id="2982185"/>
    <lineage>
        <taxon>Bacteria</taxon>
        <taxon>Bacillati</taxon>
        <taxon>Bacillota</taxon>
        <taxon>Bacilli</taxon>
        <taxon>Bacillales</taxon>
        <taxon>Paenibacillaceae</taxon>
        <taxon>Paenibacillus</taxon>
    </lineage>
</organism>